<evidence type="ECO:0000256" key="4">
    <source>
        <dbReference type="ARBA" id="ARBA00023274"/>
    </source>
</evidence>
<reference evidence="10" key="1">
    <citation type="submission" date="2017-09" db="EMBL/GenBank/DDBJ databases">
        <title>Depth-based differentiation of microbial function through sediment-hosted aquifers and enrichment of novel symbionts in the deep terrestrial subsurface.</title>
        <authorList>
            <person name="Probst A.J."/>
            <person name="Ladd B."/>
            <person name="Jarett J.K."/>
            <person name="Geller-Mcgrath D.E."/>
            <person name="Sieber C.M.K."/>
            <person name="Emerson J.B."/>
            <person name="Anantharaman K."/>
            <person name="Thomas B.C."/>
            <person name="Malmstrom R."/>
            <person name="Stieglmeier M."/>
            <person name="Klingl A."/>
            <person name="Woyke T."/>
            <person name="Ryan C.M."/>
            <person name="Banfield J.F."/>
        </authorList>
    </citation>
    <scope>NUCLEOTIDE SEQUENCE [LARGE SCALE GENOMIC DNA]</scope>
</reference>
<dbReference type="PROSITE" id="PS00525">
    <property type="entry name" value="RIBOSOMAL_L6_1"/>
    <property type="match status" value="1"/>
</dbReference>
<dbReference type="GO" id="GO:0002181">
    <property type="term" value="P:cytoplasmic translation"/>
    <property type="evidence" value="ECO:0007669"/>
    <property type="project" value="TreeGrafter"/>
</dbReference>
<dbReference type="PANTHER" id="PTHR11655">
    <property type="entry name" value="60S/50S RIBOSOMAL PROTEIN L6/L9"/>
    <property type="match status" value="1"/>
</dbReference>
<organism evidence="9 10">
    <name type="scientific">Candidatus Nealsonbacteria bacterium CG08_land_8_20_14_0_20_38_20</name>
    <dbReference type="NCBI Taxonomy" id="1974705"/>
    <lineage>
        <taxon>Bacteria</taxon>
        <taxon>Candidatus Nealsoniibacteriota</taxon>
    </lineage>
</organism>
<dbReference type="FunFam" id="3.90.930.12:FF:000002">
    <property type="entry name" value="50S ribosomal protein L6"/>
    <property type="match status" value="1"/>
</dbReference>
<comment type="caution">
    <text evidence="9">The sequence shown here is derived from an EMBL/GenBank/DDBJ whole genome shotgun (WGS) entry which is preliminary data.</text>
</comment>
<dbReference type="PIRSF" id="PIRSF002162">
    <property type="entry name" value="Ribosomal_L6"/>
    <property type="match status" value="1"/>
</dbReference>
<evidence type="ECO:0000256" key="7">
    <source>
        <dbReference type="RuleBase" id="RU003870"/>
    </source>
</evidence>
<evidence type="ECO:0000313" key="10">
    <source>
        <dbReference type="Proteomes" id="UP000230088"/>
    </source>
</evidence>
<dbReference type="HAMAP" id="MF_01365_B">
    <property type="entry name" value="Ribosomal_uL6_B"/>
    <property type="match status" value="1"/>
</dbReference>
<comment type="subunit">
    <text evidence="5">Part of the 50S ribosomal subunit.</text>
</comment>
<keyword evidence="3 5" id="KW-0689">Ribosomal protein</keyword>
<dbReference type="SUPFAM" id="SSF56053">
    <property type="entry name" value="Ribosomal protein L6"/>
    <property type="match status" value="2"/>
</dbReference>
<dbReference type="InterPro" id="IPR020040">
    <property type="entry name" value="Ribosomal_uL6_a/b-dom"/>
</dbReference>
<keyword evidence="1 5" id="KW-0699">rRNA-binding</keyword>
<dbReference type="InterPro" id="IPR036789">
    <property type="entry name" value="Ribosomal_uL6-like_a/b-dom_sf"/>
</dbReference>
<name>A0A2H0YMY2_9BACT</name>
<evidence type="ECO:0000256" key="6">
    <source>
        <dbReference type="RuleBase" id="RU003869"/>
    </source>
</evidence>
<evidence type="ECO:0000313" key="9">
    <source>
        <dbReference type="EMBL" id="PIS39776.1"/>
    </source>
</evidence>
<keyword evidence="4 5" id="KW-0687">Ribonucleoprotein</keyword>
<dbReference type="EMBL" id="PEYD01000004">
    <property type="protein sequence ID" value="PIS39776.1"/>
    <property type="molecule type" value="Genomic_DNA"/>
</dbReference>
<evidence type="ECO:0000256" key="1">
    <source>
        <dbReference type="ARBA" id="ARBA00022730"/>
    </source>
</evidence>
<dbReference type="Pfam" id="PF00347">
    <property type="entry name" value="Ribosomal_L6"/>
    <property type="match status" value="2"/>
</dbReference>
<evidence type="ECO:0000256" key="2">
    <source>
        <dbReference type="ARBA" id="ARBA00022884"/>
    </source>
</evidence>
<evidence type="ECO:0000256" key="3">
    <source>
        <dbReference type="ARBA" id="ARBA00022980"/>
    </source>
</evidence>
<dbReference type="GO" id="GO:0019843">
    <property type="term" value="F:rRNA binding"/>
    <property type="evidence" value="ECO:0007669"/>
    <property type="project" value="UniProtKB-UniRule"/>
</dbReference>
<dbReference type="PANTHER" id="PTHR11655:SF14">
    <property type="entry name" value="LARGE RIBOSOMAL SUBUNIT PROTEIN UL6M"/>
    <property type="match status" value="1"/>
</dbReference>
<dbReference type="AlphaFoldDB" id="A0A2H0YMY2"/>
<dbReference type="GO" id="GO:0022625">
    <property type="term" value="C:cytosolic large ribosomal subunit"/>
    <property type="evidence" value="ECO:0007669"/>
    <property type="project" value="UniProtKB-UniRule"/>
</dbReference>
<keyword evidence="2 5" id="KW-0694">RNA-binding</keyword>
<comment type="similarity">
    <text evidence="5 6">Belongs to the universal ribosomal protein uL6 family.</text>
</comment>
<accession>A0A2H0YMY2</accession>
<dbReference type="InterPro" id="IPR000702">
    <property type="entry name" value="Ribosomal_uL6-like"/>
</dbReference>
<dbReference type="PRINTS" id="PR00059">
    <property type="entry name" value="RIBOSOMALL6"/>
</dbReference>
<gene>
    <name evidence="5" type="primary">rplF</name>
    <name evidence="9" type="ORF">COT33_00295</name>
</gene>
<protein>
    <recommendedName>
        <fullName evidence="5">Large ribosomal subunit protein uL6</fullName>
    </recommendedName>
</protein>
<dbReference type="Gene3D" id="3.90.930.12">
    <property type="entry name" value="Ribosomal protein L6, alpha-beta domain"/>
    <property type="match status" value="2"/>
</dbReference>
<dbReference type="InterPro" id="IPR002358">
    <property type="entry name" value="Ribosomal_uL6_CS"/>
</dbReference>
<feature type="domain" description="Large ribosomal subunit protein uL6 alpha-beta" evidence="8">
    <location>
        <begin position="11"/>
        <end position="81"/>
    </location>
</feature>
<dbReference type="InterPro" id="IPR019906">
    <property type="entry name" value="Ribosomal_uL6_bac-type"/>
</dbReference>
<evidence type="ECO:0000259" key="8">
    <source>
        <dbReference type="Pfam" id="PF00347"/>
    </source>
</evidence>
<dbReference type="GO" id="GO:0003735">
    <property type="term" value="F:structural constituent of ribosome"/>
    <property type="evidence" value="ECO:0007669"/>
    <property type="project" value="UniProtKB-UniRule"/>
</dbReference>
<proteinExistence type="inferred from homology"/>
<evidence type="ECO:0000256" key="5">
    <source>
        <dbReference type="HAMAP-Rule" id="MF_01365"/>
    </source>
</evidence>
<comment type="function">
    <text evidence="5 7">This protein binds to the 23S rRNA, and is important in its secondary structure. It is located near the subunit interface in the base of the L7/L12 stalk, and near the tRNA binding site of the peptidyltransferase center.</text>
</comment>
<feature type="domain" description="Large ribosomal subunit protein uL6 alpha-beta" evidence="8">
    <location>
        <begin position="91"/>
        <end position="163"/>
    </location>
</feature>
<dbReference type="NCBIfam" id="TIGR03654">
    <property type="entry name" value="L6_bact"/>
    <property type="match status" value="1"/>
</dbReference>
<sequence length="182" mass="20360">MSRIGKKPILIPEGVEVKIEGQKVIIKGPKGELSRQIRPEICLEVKENKIFVAPQMESKKTKAFWGLTRSLIFNMVKGVKEEYEKKLEIEGLGYKASLEGKDLVLSVGFTNPVKIMAREGIKFSVEKNVIVVSGFDKELVGQLAAKIKKTRPPEPYKGKGIRYFKEVIRRKEGKKAATTTAG</sequence>
<dbReference type="Proteomes" id="UP000230088">
    <property type="component" value="Unassembled WGS sequence"/>
</dbReference>